<dbReference type="EMBL" id="CAJVPT010026372">
    <property type="protein sequence ID" value="CAG8679100.1"/>
    <property type="molecule type" value="Genomic_DNA"/>
</dbReference>
<comment type="caution">
    <text evidence="1">The sequence shown here is derived from an EMBL/GenBank/DDBJ whole genome shotgun (WGS) entry which is preliminary data.</text>
</comment>
<proteinExistence type="predicted"/>
<protein>
    <submittedName>
        <fullName evidence="1">2835_t:CDS:1</fullName>
    </submittedName>
</protein>
<accession>A0ACA9NV77</accession>
<dbReference type="Proteomes" id="UP000789525">
    <property type="component" value="Unassembled WGS sequence"/>
</dbReference>
<sequence length="100" mass="10514">MTSAAFSFSQEVIGEMDTGGHGGTLIFSGATAAMRGSANQSLAREFQPKGIHVAHAIIDGQIETERVKSMMGGGANPGERLKPEDIASPPSAWTQELDLR</sequence>
<evidence type="ECO:0000313" key="2">
    <source>
        <dbReference type="Proteomes" id="UP000789525"/>
    </source>
</evidence>
<name>A0ACA9NV77_9GLOM</name>
<gene>
    <name evidence="1" type="ORF">ACOLOM_LOCUS9257</name>
</gene>
<feature type="non-terminal residue" evidence="1">
    <location>
        <position position="100"/>
    </location>
</feature>
<evidence type="ECO:0000313" key="1">
    <source>
        <dbReference type="EMBL" id="CAG8679100.1"/>
    </source>
</evidence>
<organism evidence="1 2">
    <name type="scientific">Acaulospora colombiana</name>
    <dbReference type="NCBI Taxonomy" id="27376"/>
    <lineage>
        <taxon>Eukaryota</taxon>
        <taxon>Fungi</taxon>
        <taxon>Fungi incertae sedis</taxon>
        <taxon>Mucoromycota</taxon>
        <taxon>Glomeromycotina</taxon>
        <taxon>Glomeromycetes</taxon>
        <taxon>Diversisporales</taxon>
        <taxon>Acaulosporaceae</taxon>
        <taxon>Acaulospora</taxon>
    </lineage>
</organism>
<keyword evidence="2" id="KW-1185">Reference proteome</keyword>
<reference evidence="1" key="1">
    <citation type="submission" date="2021-06" db="EMBL/GenBank/DDBJ databases">
        <authorList>
            <person name="Kallberg Y."/>
            <person name="Tangrot J."/>
            <person name="Rosling A."/>
        </authorList>
    </citation>
    <scope>NUCLEOTIDE SEQUENCE</scope>
    <source>
        <strain evidence="1">CL356</strain>
    </source>
</reference>